<feature type="domain" description="DNA helicase Pif1-like DEAD-box helicase" evidence="2">
    <location>
        <begin position="60"/>
        <end position="165"/>
    </location>
</feature>
<dbReference type="Pfam" id="PF05970">
    <property type="entry name" value="PIF1"/>
    <property type="match status" value="1"/>
</dbReference>
<dbReference type="GO" id="GO:0006310">
    <property type="term" value="P:DNA recombination"/>
    <property type="evidence" value="ECO:0007669"/>
    <property type="project" value="UniProtKB-KW"/>
</dbReference>
<keyword evidence="1" id="KW-0378">Hydrolase</keyword>
<dbReference type="EC" id="5.6.2.3" evidence="1"/>
<sequence>MQDPTDAQAYDYGLYLIQQSLAVTSLRTLADYGGNHLLAEQLNYDQAEQLRQAEERIPHLNVEQRNAYDAIYDSVQRQAGITFFVHGPGGTRKTFLYNTLCCALRGQGKVVLCIASSGIASLLLIGGRTAHSRFKIPLQLFENSTCGISKGTLLAQLIQAADVII</sequence>
<comment type="cofactor">
    <cofactor evidence="1">
        <name>Mg(2+)</name>
        <dbReference type="ChEBI" id="CHEBI:18420"/>
    </cofactor>
</comment>
<comment type="similarity">
    <text evidence="1">Belongs to the helicase family.</text>
</comment>
<accession>A0A0C9TY70</accession>
<dbReference type="GO" id="GO:0005524">
    <property type="term" value="F:ATP binding"/>
    <property type="evidence" value="ECO:0007669"/>
    <property type="project" value="UniProtKB-KW"/>
</dbReference>
<dbReference type="GO" id="GO:0016887">
    <property type="term" value="F:ATP hydrolysis activity"/>
    <property type="evidence" value="ECO:0007669"/>
    <property type="project" value="RHEA"/>
</dbReference>
<keyword evidence="1" id="KW-0067">ATP-binding</keyword>
<keyword evidence="4" id="KW-1185">Reference proteome</keyword>
<keyword evidence="1" id="KW-0233">DNA recombination</keyword>
<dbReference type="Gene3D" id="3.40.50.300">
    <property type="entry name" value="P-loop containing nucleotide triphosphate hydrolases"/>
    <property type="match status" value="1"/>
</dbReference>
<evidence type="ECO:0000259" key="2">
    <source>
        <dbReference type="Pfam" id="PF05970"/>
    </source>
</evidence>
<organism evidence="3 4">
    <name type="scientific">Paxillus involutus ATCC 200175</name>
    <dbReference type="NCBI Taxonomy" id="664439"/>
    <lineage>
        <taxon>Eukaryota</taxon>
        <taxon>Fungi</taxon>
        <taxon>Dikarya</taxon>
        <taxon>Basidiomycota</taxon>
        <taxon>Agaricomycotina</taxon>
        <taxon>Agaricomycetes</taxon>
        <taxon>Agaricomycetidae</taxon>
        <taxon>Boletales</taxon>
        <taxon>Paxilineae</taxon>
        <taxon>Paxillaceae</taxon>
        <taxon>Paxillus</taxon>
    </lineage>
</organism>
<proteinExistence type="inferred from homology"/>
<dbReference type="PANTHER" id="PTHR10492:SF57">
    <property type="entry name" value="ATP-DEPENDENT DNA HELICASE"/>
    <property type="match status" value="1"/>
</dbReference>
<dbReference type="PANTHER" id="PTHR10492">
    <property type="match status" value="1"/>
</dbReference>
<dbReference type="HOGENOM" id="CLU_001324_9_4_1"/>
<feature type="non-terminal residue" evidence="3">
    <location>
        <position position="165"/>
    </location>
</feature>
<dbReference type="SUPFAM" id="SSF52540">
    <property type="entry name" value="P-loop containing nucleoside triphosphate hydrolases"/>
    <property type="match status" value="1"/>
</dbReference>
<dbReference type="EMBL" id="KN819338">
    <property type="protein sequence ID" value="KIJ15233.1"/>
    <property type="molecule type" value="Genomic_DNA"/>
</dbReference>
<gene>
    <name evidence="3" type="ORF">PAXINDRAFT_77650</name>
</gene>
<keyword evidence="1" id="KW-0547">Nucleotide-binding</keyword>
<dbReference type="GO" id="GO:0000723">
    <property type="term" value="P:telomere maintenance"/>
    <property type="evidence" value="ECO:0007669"/>
    <property type="project" value="InterPro"/>
</dbReference>
<dbReference type="GO" id="GO:0006281">
    <property type="term" value="P:DNA repair"/>
    <property type="evidence" value="ECO:0007669"/>
    <property type="project" value="UniProtKB-KW"/>
</dbReference>
<reference evidence="3 4" key="1">
    <citation type="submission" date="2014-06" db="EMBL/GenBank/DDBJ databases">
        <authorList>
            <consortium name="DOE Joint Genome Institute"/>
            <person name="Kuo A."/>
            <person name="Kohler A."/>
            <person name="Nagy L.G."/>
            <person name="Floudas D."/>
            <person name="Copeland A."/>
            <person name="Barry K.W."/>
            <person name="Cichocki N."/>
            <person name="Veneault-Fourrey C."/>
            <person name="LaButti K."/>
            <person name="Lindquist E.A."/>
            <person name="Lipzen A."/>
            <person name="Lundell T."/>
            <person name="Morin E."/>
            <person name="Murat C."/>
            <person name="Sun H."/>
            <person name="Tunlid A."/>
            <person name="Henrissat B."/>
            <person name="Grigoriev I.V."/>
            <person name="Hibbett D.S."/>
            <person name="Martin F."/>
            <person name="Nordberg H.P."/>
            <person name="Cantor M.N."/>
            <person name="Hua S.X."/>
        </authorList>
    </citation>
    <scope>NUCLEOTIDE SEQUENCE [LARGE SCALE GENOMIC DNA]</scope>
    <source>
        <strain evidence="3 4">ATCC 200175</strain>
    </source>
</reference>
<reference evidence="4" key="2">
    <citation type="submission" date="2015-01" db="EMBL/GenBank/DDBJ databases">
        <title>Evolutionary Origins and Diversification of the Mycorrhizal Mutualists.</title>
        <authorList>
            <consortium name="DOE Joint Genome Institute"/>
            <consortium name="Mycorrhizal Genomics Consortium"/>
            <person name="Kohler A."/>
            <person name="Kuo A."/>
            <person name="Nagy L.G."/>
            <person name="Floudas D."/>
            <person name="Copeland A."/>
            <person name="Barry K.W."/>
            <person name="Cichocki N."/>
            <person name="Veneault-Fourrey C."/>
            <person name="LaButti K."/>
            <person name="Lindquist E.A."/>
            <person name="Lipzen A."/>
            <person name="Lundell T."/>
            <person name="Morin E."/>
            <person name="Murat C."/>
            <person name="Riley R."/>
            <person name="Ohm R."/>
            <person name="Sun H."/>
            <person name="Tunlid A."/>
            <person name="Henrissat B."/>
            <person name="Grigoriev I.V."/>
            <person name="Hibbett D.S."/>
            <person name="Martin F."/>
        </authorList>
    </citation>
    <scope>NUCLEOTIDE SEQUENCE [LARGE SCALE GENOMIC DNA]</scope>
    <source>
        <strain evidence="4">ATCC 200175</strain>
    </source>
</reference>
<keyword evidence="1" id="KW-0234">DNA repair</keyword>
<comment type="catalytic activity">
    <reaction evidence="1">
        <text>ATP + H2O = ADP + phosphate + H(+)</text>
        <dbReference type="Rhea" id="RHEA:13065"/>
        <dbReference type="ChEBI" id="CHEBI:15377"/>
        <dbReference type="ChEBI" id="CHEBI:15378"/>
        <dbReference type="ChEBI" id="CHEBI:30616"/>
        <dbReference type="ChEBI" id="CHEBI:43474"/>
        <dbReference type="ChEBI" id="CHEBI:456216"/>
        <dbReference type="EC" id="5.6.2.3"/>
    </reaction>
</comment>
<dbReference type="InterPro" id="IPR010285">
    <property type="entry name" value="DNA_helicase_pif1-like_DEAD"/>
</dbReference>
<dbReference type="InterPro" id="IPR027417">
    <property type="entry name" value="P-loop_NTPase"/>
</dbReference>
<dbReference type="OrthoDB" id="3366231at2759"/>
<evidence type="ECO:0000313" key="4">
    <source>
        <dbReference type="Proteomes" id="UP000053647"/>
    </source>
</evidence>
<keyword evidence="1" id="KW-0347">Helicase</keyword>
<keyword evidence="1" id="KW-0227">DNA damage</keyword>
<evidence type="ECO:0000256" key="1">
    <source>
        <dbReference type="RuleBase" id="RU363044"/>
    </source>
</evidence>
<protein>
    <recommendedName>
        <fullName evidence="1">ATP-dependent DNA helicase</fullName>
        <ecNumber evidence="1">5.6.2.3</ecNumber>
    </recommendedName>
</protein>
<dbReference type="Proteomes" id="UP000053647">
    <property type="component" value="Unassembled WGS sequence"/>
</dbReference>
<name>A0A0C9TY70_PAXIN</name>
<dbReference type="GO" id="GO:0043139">
    <property type="term" value="F:5'-3' DNA helicase activity"/>
    <property type="evidence" value="ECO:0007669"/>
    <property type="project" value="UniProtKB-EC"/>
</dbReference>
<dbReference type="AlphaFoldDB" id="A0A0C9TY70"/>
<evidence type="ECO:0000313" key="3">
    <source>
        <dbReference type="EMBL" id="KIJ15233.1"/>
    </source>
</evidence>